<reference evidence="2 3" key="1">
    <citation type="submission" date="2009-04" db="EMBL/GenBank/DDBJ databases">
        <authorList>
            <person name="Weinstock G."/>
            <person name="Sodergren E."/>
            <person name="Clifton S."/>
            <person name="Fulton L."/>
            <person name="Fulton B."/>
            <person name="Courtney L."/>
            <person name="Fronick C."/>
            <person name="Harrison M."/>
            <person name="Strong C."/>
            <person name="Farmer C."/>
            <person name="Delahaunty K."/>
            <person name="Markovic C."/>
            <person name="Hall O."/>
            <person name="Minx P."/>
            <person name="Tomlinson C."/>
            <person name="Mitreva M."/>
            <person name="Nelson J."/>
            <person name="Hou S."/>
            <person name="Wollam A."/>
            <person name="Pepin K.H."/>
            <person name="Johnson M."/>
            <person name="Bhonagiri V."/>
            <person name="Nash W.E."/>
            <person name="Warren W."/>
            <person name="Chinwalla A."/>
            <person name="Mardis E.R."/>
            <person name="Wilson R.K."/>
        </authorList>
    </citation>
    <scope>NUCLEOTIDE SEQUENCE [LARGE SCALE GENOMIC DNA]</scope>
    <source>
        <strain evidence="2 3">DSM 13280</strain>
    </source>
</reference>
<sequence length="236" mass="26506">MKLFFNDSIKAAKSIDVDQSTLTYETRLNTINDAYEAKSNLEKELKDDKYKYADGTSPNWGAVIGCYDNVITKCKEAQIDNWNAKVQEHVTFDVNSSSNVEELEQHINSLNGLNAEITNEDAREYILDADEKAKTNLENTIQEQVARYQGRIEAVKQEQKKAEEERQAAAANRQNNSRNNYSGSSNSGGGGSNFGGPSSGGKVVISWMDFYDENGNFIERVYKYSDGTYSDPYAFF</sequence>
<feature type="region of interest" description="Disordered" evidence="1">
    <location>
        <begin position="158"/>
        <end position="195"/>
    </location>
</feature>
<comment type="caution">
    <text evidence="2">The sequence shown here is derived from an EMBL/GenBank/DDBJ whole genome shotgun (WGS) entry which is preliminary data.</text>
</comment>
<dbReference type="STRING" id="521003.COLINT_02741"/>
<dbReference type="EMBL" id="ABXH02000014">
    <property type="protein sequence ID" value="EEP44531.1"/>
    <property type="molecule type" value="Genomic_DNA"/>
</dbReference>
<evidence type="ECO:0000256" key="1">
    <source>
        <dbReference type="SAM" id="MobiDB-lite"/>
    </source>
</evidence>
<dbReference type="eggNOG" id="ENOG5031UYU">
    <property type="taxonomic scope" value="Bacteria"/>
</dbReference>
<feature type="compositionally biased region" description="Low complexity" evidence="1">
    <location>
        <begin position="168"/>
        <end position="185"/>
    </location>
</feature>
<dbReference type="Proteomes" id="UP000003295">
    <property type="component" value="Unassembled WGS sequence"/>
</dbReference>
<protein>
    <submittedName>
        <fullName evidence="2">Uncharacterized protein</fullName>
    </submittedName>
</protein>
<name>C4F9K7_9ACTN</name>
<feature type="compositionally biased region" description="Gly residues" evidence="1">
    <location>
        <begin position="186"/>
        <end position="195"/>
    </location>
</feature>
<feature type="compositionally biased region" description="Basic and acidic residues" evidence="1">
    <location>
        <begin position="158"/>
        <end position="167"/>
    </location>
</feature>
<gene>
    <name evidence="2" type="ORF">COLINT_02741</name>
</gene>
<dbReference type="AlphaFoldDB" id="C4F9K7"/>
<accession>C4F9K7</accession>
<dbReference type="HOGENOM" id="CLU_1173826_0_0_11"/>
<evidence type="ECO:0000313" key="2">
    <source>
        <dbReference type="EMBL" id="EEP44531.1"/>
    </source>
</evidence>
<evidence type="ECO:0000313" key="3">
    <source>
        <dbReference type="Proteomes" id="UP000003295"/>
    </source>
</evidence>
<proteinExistence type="predicted"/>
<organism evidence="2 3">
    <name type="scientific">Collinsella intestinalis DSM 13280</name>
    <dbReference type="NCBI Taxonomy" id="521003"/>
    <lineage>
        <taxon>Bacteria</taxon>
        <taxon>Bacillati</taxon>
        <taxon>Actinomycetota</taxon>
        <taxon>Coriobacteriia</taxon>
        <taxon>Coriobacteriales</taxon>
        <taxon>Coriobacteriaceae</taxon>
        <taxon>Collinsella</taxon>
    </lineage>
</organism>